<sequence>MSVEKLDYFFSDCDMTNINMDEIKNACRAMYVKSLKIKKQFVKLQIREVEAAFLAGSLYYDELDDIEQISSETESQMKTIRREMFENMVETYGNDEAIPRYAHIMKFVSDINKTCVYSTESMILCNMMLPKSNHVNTWLTVDEDCRVPM</sequence>
<dbReference type="Proteomes" id="UP000887576">
    <property type="component" value="Unplaced"/>
</dbReference>
<name>A0AC34QGL5_9BILA</name>
<proteinExistence type="predicted"/>
<evidence type="ECO:0000313" key="2">
    <source>
        <dbReference type="WBParaSite" id="JU765_v2.g16182.t1"/>
    </source>
</evidence>
<accession>A0AC34QGL5</accession>
<organism evidence="1 2">
    <name type="scientific">Panagrolaimus sp. JU765</name>
    <dbReference type="NCBI Taxonomy" id="591449"/>
    <lineage>
        <taxon>Eukaryota</taxon>
        <taxon>Metazoa</taxon>
        <taxon>Ecdysozoa</taxon>
        <taxon>Nematoda</taxon>
        <taxon>Chromadorea</taxon>
        <taxon>Rhabditida</taxon>
        <taxon>Tylenchina</taxon>
        <taxon>Panagrolaimomorpha</taxon>
        <taxon>Panagrolaimoidea</taxon>
        <taxon>Panagrolaimidae</taxon>
        <taxon>Panagrolaimus</taxon>
    </lineage>
</organism>
<dbReference type="WBParaSite" id="JU765_v2.g16182.t1">
    <property type="protein sequence ID" value="JU765_v2.g16182.t1"/>
    <property type="gene ID" value="JU765_v2.g16182"/>
</dbReference>
<evidence type="ECO:0000313" key="1">
    <source>
        <dbReference type="Proteomes" id="UP000887576"/>
    </source>
</evidence>
<protein>
    <submittedName>
        <fullName evidence="2">Uncharacterized protein</fullName>
    </submittedName>
</protein>
<reference evidence="2" key="1">
    <citation type="submission" date="2022-11" db="UniProtKB">
        <authorList>
            <consortium name="WormBaseParasite"/>
        </authorList>
    </citation>
    <scope>IDENTIFICATION</scope>
</reference>